<dbReference type="InterPro" id="IPR031322">
    <property type="entry name" value="Shikimate/glucono_kinase"/>
</dbReference>
<protein>
    <recommendedName>
        <fullName evidence="3 11">Shikimate kinase</fullName>
        <shortName evidence="11">SK</shortName>
        <ecNumber evidence="3 11">2.7.1.71</ecNumber>
    </recommendedName>
</protein>
<dbReference type="PRINTS" id="PR01100">
    <property type="entry name" value="SHIKIMTKNASE"/>
</dbReference>
<proteinExistence type="inferred from homology"/>
<dbReference type="STRING" id="420998.JDO7802_02870"/>
<evidence type="ECO:0000313" key="13">
    <source>
        <dbReference type="EMBL" id="CTQ50839.1"/>
    </source>
</evidence>
<evidence type="ECO:0000256" key="10">
    <source>
        <dbReference type="ARBA" id="ARBA00048567"/>
    </source>
</evidence>
<feature type="binding site" evidence="11">
    <location>
        <position position="68"/>
    </location>
    <ligand>
        <name>substrate</name>
    </ligand>
</feature>
<dbReference type="Proteomes" id="UP000049222">
    <property type="component" value="Unassembled WGS sequence"/>
</dbReference>
<gene>
    <name evidence="11 13" type="primary">aroK</name>
    <name evidence="13" type="ORF">JDO7802_02870</name>
</gene>
<dbReference type="PANTHER" id="PTHR21087">
    <property type="entry name" value="SHIKIMATE KINASE"/>
    <property type="match status" value="1"/>
</dbReference>
<comment type="caution">
    <text evidence="11">Lacks conserved residue(s) required for the propagation of feature annotation.</text>
</comment>
<comment type="similarity">
    <text evidence="2 11">Belongs to the shikimate kinase family.</text>
</comment>
<evidence type="ECO:0000313" key="14">
    <source>
        <dbReference type="Proteomes" id="UP000049222"/>
    </source>
</evidence>
<dbReference type="GO" id="GO:0000287">
    <property type="term" value="F:magnesium ion binding"/>
    <property type="evidence" value="ECO:0007669"/>
    <property type="project" value="UniProtKB-UniRule"/>
</dbReference>
<evidence type="ECO:0000256" key="2">
    <source>
        <dbReference type="ARBA" id="ARBA00006997"/>
    </source>
</evidence>
<evidence type="ECO:0000256" key="5">
    <source>
        <dbReference type="ARBA" id="ARBA00022679"/>
    </source>
</evidence>
<dbReference type="GO" id="GO:0009423">
    <property type="term" value="P:chorismate biosynthetic process"/>
    <property type="evidence" value="ECO:0007669"/>
    <property type="project" value="UniProtKB-UniRule"/>
</dbReference>
<keyword evidence="4 11" id="KW-0028">Amino-acid biosynthesis</keyword>
<dbReference type="InterPro" id="IPR023000">
    <property type="entry name" value="Shikimate_kinase_CS"/>
</dbReference>
<evidence type="ECO:0000256" key="11">
    <source>
        <dbReference type="HAMAP-Rule" id="MF_00109"/>
    </source>
</evidence>
<feature type="binding site" evidence="11">
    <location>
        <position position="171"/>
    </location>
    <ligand>
        <name>substrate</name>
    </ligand>
</feature>
<dbReference type="InterPro" id="IPR027417">
    <property type="entry name" value="P-loop_NTPase"/>
</dbReference>
<accession>A0A0M6YLW5</accession>
<dbReference type="CDD" id="cd00464">
    <property type="entry name" value="SK"/>
    <property type="match status" value="1"/>
</dbReference>
<dbReference type="GO" id="GO:0008652">
    <property type="term" value="P:amino acid biosynthetic process"/>
    <property type="evidence" value="ECO:0007669"/>
    <property type="project" value="UniProtKB-KW"/>
</dbReference>
<evidence type="ECO:0000256" key="6">
    <source>
        <dbReference type="ARBA" id="ARBA00022741"/>
    </source>
</evidence>
<comment type="function">
    <text evidence="11">Catalyzes the specific phosphorylation of the 3-hydroxyl group of shikimic acid using ATP as a cosubstrate.</text>
</comment>
<dbReference type="GO" id="GO:0009073">
    <property type="term" value="P:aromatic amino acid family biosynthetic process"/>
    <property type="evidence" value="ECO:0007669"/>
    <property type="project" value="UniProtKB-KW"/>
</dbReference>
<evidence type="ECO:0000256" key="12">
    <source>
        <dbReference type="SAM" id="MobiDB-lite"/>
    </source>
</evidence>
<keyword evidence="9 11" id="KW-0057">Aromatic amino acid biosynthesis</keyword>
<evidence type="ECO:0000256" key="3">
    <source>
        <dbReference type="ARBA" id="ARBA00012154"/>
    </source>
</evidence>
<keyword evidence="11" id="KW-0479">Metal-binding</keyword>
<comment type="subcellular location">
    <subcellularLocation>
        <location evidence="11">Cytoplasm</location>
    </subcellularLocation>
</comment>
<evidence type="ECO:0000256" key="4">
    <source>
        <dbReference type="ARBA" id="ARBA00022605"/>
    </source>
</evidence>
<feature type="binding site" evidence="11">
    <location>
        <begin position="46"/>
        <end position="51"/>
    </location>
    <ligand>
        <name>ATP</name>
        <dbReference type="ChEBI" id="CHEBI:30616"/>
    </ligand>
</feature>
<dbReference type="InterPro" id="IPR000623">
    <property type="entry name" value="Shikimate_kinase/TSH1"/>
</dbReference>
<keyword evidence="11" id="KW-0963">Cytoplasm</keyword>
<organism evidence="13 14">
    <name type="scientific">Jannaschia donghaensis</name>
    <dbReference type="NCBI Taxonomy" id="420998"/>
    <lineage>
        <taxon>Bacteria</taxon>
        <taxon>Pseudomonadati</taxon>
        <taxon>Pseudomonadota</taxon>
        <taxon>Alphaproteobacteria</taxon>
        <taxon>Rhodobacterales</taxon>
        <taxon>Roseobacteraceae</taxon>
        <taxon>Jannaschia</taxon>
    </lineage>
</organism>
<comment type="pathway">
    <text evidence="1 11">Metabolic intermediate biosynthesis; chorismate biosynthesis; chorismate from D-erythrose 4-phosphate and phosphoenolpyruvate: step 5/7.</text>
</comment>
<dbReference type="Gene3D" id="3.40.50.300">
    <property type="entry name" value="P-loop containing nucleotide triphosphate hydrolases"/>
    <property type="match status" value="1"/>
</dbReference>
<sequence length="208" mass="22151">MAIGQATGHGRRMRAMGDKMPERGPVTGGSRGLHLTRPVVLVGMMGCGKTAVGTAMAARLGVPFRDTDDALVTAARMTIAEIFARDGEPFFRARETEVLARLLAEGPGVVSTGGGAFLRAENRALIGKLGVSVWLKADAELLWSRVRHRTTRPLLMTDDPKATLIDLLEARTPSYQAADLVAEGAPDLPIPQMVDRVIAALRDGGILT</sequence>
<dbReference type="PANTHER" id="PTHR21087:SF16">
    <property type="entry name" value="SHIKIMATE KINASE 1, CHLOROPLASTIC"/>
    <property type="match status" value="1"/>
</dbReference>
<evidence type="ECO:0000256" key="8">
    <source>
        <dbReference type="ARBA" id="ARBA00022840"/>
    </source>
</evidence>
<reference evidence="13 14" key="1">
    <citation type="submission" date="2015-07" db="EMBL/GenBank/DDBJ databases">
        <authorList>
            <person name="Noorani M."/>
        </authorList>
    </citation>
    <scope>NUCLEOTIDE SEQUENCE [LARGE SCALE GENOMIC DNA]</scope>
    <source>
        <strain evidence="13 14">CECT 7802</strain>
    </source>
</reference>
<dbReference type="GO" id="GO:0004765">
    <property type="term" value="F:shikimate kinase activity"/>
    <property type="evidence" value="ECO:0007669"/>
    <property type="project" value="UniProtKB-UniRule"/>
</dbReference>
<feature type="binding site" evidence="11">
    <location>
        <position position="50"/>
    </location>
    <ligand>
        <name>Mg(2+)</name>
        <dbReference type="ChEBI" id="CHEBI:18420"/>
    </ligand>
</feature>
<dbReference type="UniPathway" id="UPA00053">
    <property type="reaction ID" value="UER00088"/>
</dbReference>
<name>A0A0M6YLW5_9RHOB</name>
<dbReference type="GO" id="GO:0005524">
    <property type="term" value="F:ATP binding"/>
    <property type="evidence" value="ECO:0007669"/>
    <property type="project" value="UniProtKB-UniRule"/>
</dbReference>
<dbReference type="EC" id="2.7.1.71" evidence="3 11"/>
<evidence type="ECO:0000256" key="7">
    <source>
        <dbReference type="ARBA" id="ARBA00022777"/>
    </source>
</evidence>
<comment type="cofactor">
    <cofactor evidence="11">
        <name>Mg(2+)</name>
        <dbReference type="ChEBI" id="CHEBI:18420"/>
    </cofactor>
    <text evidence="11">Binds 1 Mg(2+) ion per subunit.</text>
</comment>
<feature type="region of interest" description="Disordered" evidence="12">
    <location>
        <begin position="1"/>
        <end position="32"/>
    </location>
</feature>
<dbReference type="HAMAP" id="MF_00109">
    <property type="entry name" value="Shikimate_kinase"/>
    <property type="match status" value="1"/>
</dbReference>
<comment type="subunit">
    <text evidence="11">Monomer.</text>
</comment>
<dbReference type="SUPFAM" id="SSF52540">
    <property type="entry name" value="P-loop containing nucleoside triphosphate hydrolases"/>
    <property type="match status" value="1"/>
</dbReference>
<keyword evidence="14" id="KW-1185">Reference proteome</keyword>
<keyword evidence="11" id="KW-0460">Magnesium</keyword>
<feature type="binding site" evidence="11">
    <location>
        <position position="152"/>
    </location>
    <ligand>
        <name>ATP</name>
        <dbReference type="ChEBI" id="CHEBI:30616"/>
    </ligand>
</feature>
<evidence type="ECO:0000256" key="1">
    <source>
        <dbReference type="ARBA" id="ARBA00004842"/>
    </source>
</evidence>
<dbReference type="AlphaFoldDB" id="A0A0M6YLW5"/>
<dbReference type="PROSITE" id="PS01128">
    <property type="entry name" value="SHIKIMATE_KINASE"/>
    <property type="match status" value="1"/>
</dbReference>
<evidence type="ECO:0000256" key="9">
    <source>
        <dbReference type="ARBA" id="ARBA00023141"/>
    </source>
</evidence>
<keyword evidence="6 11" id="KW-0547">Nucleotide-binding</keyword>
<keyword evidence="8 11" id="KW-0067">ATP-binding</keyword>
<dbReference type="EMBL" id="CXSU01000012">
    <property type="protein sequence ID" value="CTQ50839.1"/>
    <property type="molecule type" value="Genomic_DNA"/>
</dbReference>
<keyword evidence="7 11" id="KW-0418">Kinase</keyword>
<comment type="catalytic activity">
    <reaction evidence="10 11">
        <text>shikimate + ATP = 3-phosphoshikimate + ADP + H(+)</text>
        <dbReference type="Rhea" id="RHEA:13121"/>
        <dbReference type="ChEBI" id="CHEBI:15378"/>
        <dbReference type="ChEBI" id="CHEBI:30616"/>
        <dbReference type="ChEBI" id="CHEBI:36208"/>
        <dbReference type="ChEBI" id="CHEBI:145989"/>
        <dbReference type="ChEBI" id="CHEBI:456216"/>
        <dbReference type="EC" id="2.7.1.71"/>
    </reaction>
</comment>
<dbReference type="GO" id="GO:0005829">
    <property type="term" value="C:cytosol"/>
    <property type="evidence" value="ECO:0007669"/>
    <property type="project" value="TreeGrafter"/>
</dbReference>
<feature type="binding site" evidence="11">
    <location>
        <position position="114"/>
    </location>
    <ligand>
        <name>substrate</name>
    </ligand>
</feature>
<dbReference type="Pfam" id="PF01202">
    <property type="entry name" value="SKI"/>
    <property type="match status" value="1"/>
</dbReference>
<dbReference type="NCBIfam" id="NF010552">
    <property type="entry name" value="PRK13946.1"/>
    <property type="match status" value="1"/>
</dbReference>
<feature type="binding site" evidence="11">
    <location>
        <position position="92"/>
    </location>
    <ligand>
        <name>substrate</name>
    </ligand>
</feature>
<keyword evidence="5 11" id="KW-0808">Transferase</keyword>